<dbReference type="PROSITE" id="PS00798">
    <property type="entry name" value="ALDOKETO_REDUCTASE_1"/>
    <property type="match status" value="1"/>
</dbReference>
<accession>A0ABM4TW47</accession>
<evidence type="ECO:0000313" key="3">
    <source>
        <dbReference type="RefSeq" id="XP_070854185.1"/>
    </source>
</evidence>
<evidence type="ECO:0000313" key="2">
    <source>
        <dbReference type="Proteomes" id="UP001652628"/>
    </source>
</evidence>
<dbReference type="InterPro" id="IPR023210">
    <property type="entry name" value="NADP_OxRdtase_dom"/>
</dbReference>
<dbReference type="GeneID" id="139353764"/>
<dbReference type="InterPro" id="IPR020471">
    <property type="entry name" value="AKR"/>
</dbReference>
<dbReference type="PANTHER" id="PTHR11732">
    <property type="entry name" value="ALDO/KETO REDUCTASE"/>
    <property type="match status" value="1"/>
</dbReference>
<proteinExistence type="predicted"/>
<feature type="domain" description="NADP-dependent oxidoreductase" evidence="1">
    <location>
        <begin position="65"/>
        <end position="322"/>
    </location>
</feature>
<dbReference type="Pfam" id="PF00248">
    <property type="entry name" value="Aldo_ket_red"/>
    <property type="match status" value="1"/>
</dbReference>
<gene>
    <name evidence="3" type="primary">ARY</name>
</gene>
<dbReference type="InterPro" id="IPR018170">
    <property type="entry name" value="Aldo/ket_reductase_CS"/>
</dbReference>
<dbReference type="InterPro" id="IPR036812">
    <property type="entry name" value="NAD(P)_OxRdtase_dom_sf"/>
</dbReference>
<dbReference type="Proteomes" id="UP001652628">
    <property type="component" value="Chromosome Y"/>
</dbReference>
<dbReference type="PRINTS" id="PR00069">
    <property type="entry name" value="ALDKETRDTASE"/>
</dbReference>
<dbReference type="Gene3D" id="3.20.20.100">
    <property type="entry name" value="NADP-dependent oxidoreductase domain"/>
    <property type="match status" value="1"/>
</dbReference>
<organism evidence="2 3">
    <name type="scientific">Drosophila suzukii</name>
    <name type="common">Spotted-wing drosophila fruit fly</name>
    <dbReference type="NCBI Taxonomy" id="28584"/>
    <lineage>
        <taxon>Eukaryota</taxon>
        <taxon>Metazoa</taxon>
        <taxon>Ecdysozoa</taxon>
        <taxon>Arthropoda</taxon>
        <taxon>Hexapoda</taxon>
        <taxon>Insecta</taxon>
        <taxon>Pterygota</taxon>
        <taxon>Neoptera</taxon>
        <taxon>Endopterygota</taxon>
        <taxon>Diptera</taxon>
        <taxon>Brachycera</taxon>
        <taxon>Muscomorpha</taxon>
        <taxon>Ephydroidea</taxon>
        <taxon>Drosophilidae</taxon>
        <taxon>Drosophila</taxon>
        <taxon>Sophophora</taxon>
    </lineage>
</organism>
<name>A0ABM4TW47_DROSZ</name>
<reference evidence="3" key="1">
    <citation type="submission" date="2025-08" db="UniProtKB">
        <authorList>
            <consortium name="RefSeq"/>
        </authorList>
    </citation>
    <scope>IDENTIFICATION</scope>
</reference>
<dbReference type="RefSeq" id="XP_070854185.1">
    <property type="nucleotide sequence ID" value="XM_070998084.1"/>
</dbReference>
<dbReference type="CDD" id="cd19116">
    <property type="entry name" value="AKR_AKR2E1-5"/>
    <property type="match status" value="1"/>
</dbReference>
<evidence type="ECO:0000259" key="1">
    <source>
        <dbReference type="Pfam" id="PF00248"/>
    </source>
</evidence>
<sequence length="384" mass="44026">MIPARILTTNTDENNSQVGIILGGNQQPACGGKALLMAPKVRLSSGHEMPVLGFGTYKLRGYNCSTAVHCAVETGFRHFDTAYCYENEKEVGEALRTQIKMGNVSRENIFLTTKLWNTHHDPRDVRRICQQQLQLLGFDYIDLYLMHFPVGYKHLCDEILQPMSGSQLQTVDIDYLDTWRAMEDLVKLGLVRSIGLSNFNMEQVQRIIQCSSSKPVVNQVEIWPGFLQKDLVDYCRYNGIIVTAYSPLGQPNRENHCPVYFFSEGMKRLVKKYKRSAGQIVLRYLVDYGVVPIPKASNPLHIKQNLNIFDFKLDDSDTRLLRGIKPKSRIVKYEIVIDHIFYPFERIIENVESSKVSVPQIEELKFFDPTIQEGEIDEHPNTDE</sequence>
<dbReference type="SUPFAM" id="SSF51430">
    <property type="entry name" value="NAD(P)-linked oxidoreductase"/>
    <property type="match status" value="1"/>
</dbReference>
<dbReference type="InterPro" id="IPR044488">
    <property type="entry name" value="AKR2E"/>
</dbReference>
<dbReference type="PROSITE" id="PS00062">
    <property type="entry name" value="ALDOKETO_REDUCTASE_2"/>
    <property type="match status" value="1"/>
</dbReference>
<keyword evidence="2" id="KW-1185">Reference proteome</keyword>
<protein>
    <submittedName>
        <fullName evidence="3">1,5-anhydro-D-fructose reductase</fullName>
    </submittedName>
</protein>